<keyword evidence="1" id="KW-1133">Transmembrane helix</keyword>
<dbReference type="AlphaFoldDB" id="A0A9D0YYC3"/>
<dbReference type="EMBL" id="DVFU01000011">
    <property type="protein sequence ID" value="HIQ64178.1"/>
    <property type="molecule type" value="Genomic_DNA"/>
</dbReference>
<keyword evidence="1" id="KW-0472">Membrane</keyword>
<accession>A0A9D0YYC3</accession>
<sequence length="430" mass="49175">MNNGMNYTNDLNDSSNYSSRKILRGYKIGLLIVLTVSICLIVTFGIKAYEVSQIDPFEKEGSTLPSDYLLSSAKTYFDFDATKLPSAVGECINVTLDTIKREHLISDVKYYNKCDGANTYVRVCKLESGNYHFEVSLACDDKTTVAVGSQVQIEDESEIIDKTNARVNFTYKAARLDTSDVVFGETQTYWQDEIPDGLEYKVVKETTYYRYRTQLFKWSGDVKSYYPYNQTDCEKVIEYYKDTPDSNYPFKEVSQNYAYKWYIQNEEDGPKYYYPSGSTNPDDENTYYLVAPVMGAKRDDSTKTYAARYYNVTTTNESDYYAVAPSENATRLDTTMIWSDWSSYSLLVPSFSKGTVSEVEQRVLVELVPVVSGSIDENSWTDISDRYLSEEELLKELQSLGYNVQSISDVSSLRDVSYEVFQTYQDTTSA</sequence>
<evidence type="ECO:0000313" key="3">
    <source>
        <dbReference type="Proteomes" id="UP000886725"/>
    </source>
</evidence>
<evidence type="ECO:0000256" key="1">
    <source>
        <dbReference type="SAM" id="Phobius"/>
    </source>
</evidence>
<proteinExistence type="predicted"/>
<gene>
    <name evidence="2" type="ORF">IAC85_00385</name>
</gene>
<feature type="transmembrane region" description="Helical" evidence="1">
    <location>
        <begin position="28"/>
        <end position="49"/>
    </location>
</feature>
<protein>
    <submittedName>
        <fullName evidence="2">Uncharacterized protein</fullName>
    </submittedName>
</protein>
<name>A0A9D0YYC3_9FIRM</name>
<comment type="caution">
    <text evidence="2">The sequence shown here is derived from an EMBL/GenBank/DDBJ whole genome shotgun (WGS) entry which is preliminary data.</text>
</comment>
<evidence type="ECO:0000313" key="2">
    <source>
        <dbReference type="EMBL" id="HIQ64178.1"/>
    </source>
</evidence>
<dbReference type="Proteomes" id="UP000886725">
    <property type="component" value="Unassembled WGS sequence"/>
</dbReference>
<keyword evidence="1" id="KW-0812">Transmembrane</keyword>
<organism evidence="2 3">
    <name type="scientific">Candidatus Faecenecus gallistercoris</name>
    <dbReference type="NCBI Taxonomy" id="2840793"/>
    <lineage>
        <taxon>Bacteria</taxon>
        <taxon>Bacillati</taxon>
        <taxon>Bacillota</taxon>
        <taxon>Bacillota incertae sedis</taxon>
        <taxon>Candidatus Faecenecus</taxon>
    </lineage>
</organism>
<reference evidence="2" key="2">
    <citation type="journal article" date="2021" name="PeerJ">
        <title>Extensive microbial diversity within the chicken gut microbiome revealed by metagenomics and culture.</title>
        <authorList>
            <person name="Gilroy R."/>
            <person name="Ravi A."/>
            <person name="Getino M."/>
            <person name="Pursley I."/>
            <person name="Horton D.L."/>
            <person name="Alikhan N.F."/>
            <person name="Baker D."/>
            <person name="Gharbi K."/>
            <person name="Hall N."/>
            <person name="Watson M."/>
            <person name="Adriaenssens E.M."/>
            <person name="Foster-Nyarko E."/>
            <person name="Jarju S."/>
            <person name="Secka A."/>
            <person name="Antonio M."/>
            <person name="Oren A."/>
            <person name="Chaudhuri R.R."/>
            <person name="La Ragione R."/>
            <person name="Hildebrand F."/>
            <person name="Pallen M.J."/>
        </authorList>
    </citation>
    <scope>NUCLEOTIDE SEQUENCE</scope>
    <source>
        <strain evidence="2">CHK165-10780</strain>
    </source>
</reference>
<reference evidence="2" key="1">
    <citation type="submission" date="2020-10" db="EMBL/GenBank/DDBJ databases">
        <authorList>
            <person name="Gilroy R."/>
        </authorList>
    </citation>
    <scope>NUCLEOTIDE SEQUENCE</scope>
    <source>
        <strain evidence="2">CHK165-10780</strain>
    </source>
</reference>